<dbReference type="CDD" id="cd06170">
    <property type="entry name" value="LuxR_C_like"/>
    <property type="match status" value="1"/>
</dbReference>
<evidence type="ECO:0000256" key="3">
    <source>
        <dbReference type="ARBA" id="ARBA00023163"/>
    </source>
</evidence>
<dbReference type="PANTHER" id="PTHR44688:SF16">
    <property type="entry name" value="DNA-BINDING TRANSCRIPTIONAL ACTIVATOR DEVR_DOSR"/>
    <property type="match status" value="1"/>
</dbReference>
<organism evidence="5 6">
    <name type="scientific">Desulfovibrio desulfuricans</name>
    <dbReference type="NCBI Taxonomy" id="876"/>
    <lineage>
        <taxon>Bacteria</taxon>
        <taxon>Pseudomonadati</taxon>
        <taxon>Thermodesulfobacteriota</taxon>
        <taxon>Desulfovibrionia</taxon>
        <taxon>Desulfovibrionales</taxon>
        <taxon>Desulfovibrionaceae</taxon>
        <taxon>Desulfovibrio</taxon>
    </lineage>
</organism>
<dbReference type="PROSITE" id="PS50043">
    <property type="entry name" value="HTH_LUXR_2"/>
    <property type="match status" value="1"/>
</dbReference>
<dbReference type="AlphaFoldDB" id="A0A4P7UNH0"/>
<dbReference type="Gene3D" id="1.10.10.10">
    <property type="entry name" value="Winged helix-like DNA-binding domain superfamily/Winged helix DNA-binding domain"/>
    <property type="match status" value="1"/>
</dbReference>
<evidence type="ECO:0000256" key="2">
    <source>
        <dbReference type="ARBA" id="ARBA00023125"/>
    </source>
</evidence>
<dbReference type="SUPFAM" id="SSF75516">
    <property type="entry name" value="Pheromone-binding domain of LuxR-like quorum-sensing transcription factors"/>
    <property type="match status" value="1"/>
</dbReference>
<dbReference type="InterPro" id="IPR016032">
    <property type="entry name" value="Sig_transdc_resp-reg_C-effctor"/>
</dbReference>
<feature type="domain" description="HTH luxR-type" evidence="4">
    <location>
        <begin position="181"/>
        <end position="246"/>
    </location>
</feature>
<dbReference type="SMART" id="SM00421">
    <property type="entry name" value="HTH_LUXR"/>
    <property type="match status" value="1"/>
</dbReference>
<dbReference type="PRINTS" id="PR00038">
    <property type="entry name" value="HTHLUXR"/>
</dbReference>
<dbReference type="OrthoDB" id="9774661at2"/>
<proteinExistence type="predicted"/>
<evidence type="ECO:0000313" key="6">
    <source>
        <dbReference type="Proteomes" id="UP000297065"/>
    </source>
</evidence>
<keyword evidence="3" id="KW-0804">Transcription</keyword>
<dbReference type="Pfam" id="PF03472">
    <property type="entry name" value="Autoind_bind"/>
    <property type="match status" value="1"/>
</dbReference>
<dbReference type="InterPro" id="IPR000792">
    <property type="entry name" value="Tscrpt_reg_LuxR_C"/>
</dbReference>
<dbReference type="RefSeq" id="WP_136399310.1">
    <property type="nucleotide sequence ID" value="NZ_CP036295.1"/>
</dbReference>
<dbReference type="GO" id="GO:0003677">
    <property type="term" value="F:DNA binding"/>
    <property type="evidence" value="ECO:0007669"/>
    <property type="project" value="UniProtKB-KW"/>
</dbReference>
<dbReference type="Gene3D" id="3.30.450.80">
    <property type="entry name" value="Transcription factor LuxR-like, autoinducer-binding domain"/>
    <property type="match status" value="1"/>
</dbReference>
<dbReference type="Pfam" id="PF00196">
    <property type="entry name" value="GerE"/>
    <property type="match status" value="1"/>
</dbReference>
<evidence type="ECO:0000256" key="1">
    <source>
        <dbReference type="ARBA" id="ARBA00023015"/>
    </source>
</evidence>
<evidence type="ECO:0000259" key="4">
    <source>
        <dbReference type="PROSITE" id="PS50043"/>
    </source>
</evidence>
<gene>
    <name evidence="5" type="ORF">DDIC_04350</name>
</gene>
<dbReference type="GO" id="GO:0006355">
    <property type="term" value="P:regulation of DNA-templated transcription"/>
    <property type="evidence" value="ECO:0007669"/>
    <property type="project" value="InterPro"/>
</dbReference>
<name>A0A4P7UNH0_DESDE</name>
<accession>A0A4P7UNH0</accession>
<sequence length="250" mass="27591">MNGCLDDFLTGLGATESVHETWRATTSFLKSLGFDLMMYGYAGTTGIAVEVETLSNFPAAYQQRYQTEQYYRNDPVVQHCMGSLAPLRVGRDSLPLWPDRGHHLTRVQRRIVNEAAECGMSVGIVIPLRAPGRYPIAGMSLSNDMRPVEFEHLMAEWGYVAQIAALHAHTRMQIQLQGVERSAGDLTLTGRERECLLWVAQGLSSREIAVKLGVGTKTVDYHIAKAMGELEVATRSHAVARAIAFGLLDV</sequence>
<keyword evidence="2" id="KW-0238">DNA-binding</keyword>
<keyword evidence="1" id="KW-0805">Transcription regulation</keyword>
<dbReference type="PANTHER" id="PTHR44688">
    <property type="entry name" value="DNA-BINDING TRANSCRIPTIONAL ACTIVATOR DEVR_DOSR"/>
    <property type="match status" value="1"/>
</dbReference>
<dbReference type="InterPro" id="IPR005143">
    <property type="entry name" value="TF_LuxR_autoind-bd_dom"/>
</dbReference>
<dbReference type="Proteomes" id="UP000297065">
    <property type="component" value="Chromosome"/>
</dbReference>
<protein>
    <submittedName>
        <fullName evidence="5">LuxR family transcriptional regulator</fullName>
    </submittedName>
</protein>
<dbReference type="SUPFAM" id="SSF46894">
    <property type="entry name" value="C-terminal effector domain of the bipartite response regulators"/>
    <property type="match status" value="1"/>
</dbReference>
<evidence type="ECO:0000313" key="5">
    <source>
        <dbReference type="EMBL" id="QCC85122.1"/>
    </source>
</evidence>
<dbReference type="InterPro" id="IPR036693">
    <property type="entry name" value="TF_LuxR_autoind-bd_dom_sf"/>
</dbReference>
<dbReference type="EMBL" id="CP036295">
    <property type="protein sequence ID" value="QCC85122.1"/>
    <property type="molecule type" value="Genomic_DNA"/>
</dbReference>
<dbReference type="InterPro" id="IPR036388">
    <property type="entry name" value="WH-like_DNA-bd_sf"/>
</dbReference>
<reference evidence="5 6" key="1">
    <citation type="submission" date="2019-02" db="EMBL/GenBank/DDBJ databases">
        <title>Complete Genome Sequence of Desulfovibrio desulfuricans IC1, a Sulfonate Utilizing Anaerobe.</title>
        <authorList>
            <person name="Day L.A."/>
            <person name="De Leon K.B."/>
            <person name="Wall J.D."/>
        </authorList>
    </citation>
    <scope>NUCLEOTIDE SEQUENCE [LARGE SCALE GENOMIC DNA]</scope>
    <source>
        <strain evidence="5 6">IC1</strain>
    </source>
</reference>